<dbReference type="SUPFAM" id="SSF55811">
    <property type="entry name" value="Nudix"/>
    <property type="match status" value="1"/>
</dbReference>
<dbReference type="InterPro" id="IPR000086">
    <property type="entry name" value="NUDIX_hydrolase_dom"/>
</dbReference>
<evidence type="ECO:0000256" key="6">
    <source>
        <dbReference type="ARBA" id="ARBA00023211"/>
    </source>
</evidence>
<dbReference type="GO" id="GO:0016818">
    <property type="term" value="F:hydrolase activity, acting on acid anhydrides, in phosphorus-containing anhydrides"/>
    <property type="evidence" value="ECO:0007669"/>
    <property type="project" value="InterPro"/>
</dbReference>
<dbReference type="EMBL" id="FOQH01000006">
    <property type="protein sequence ID" value="SFI36681.1"/>
    <property type="molecule type" value="Genomic_DNA"/>
</dbReference>
<evidence type="ECO:0000256" key="4">
    <source>
        <dbReference type="ARBA" id="ARBA00022801"/>
    </source>
</evidence>
<proteinExistence type="predicted"/>
<evidence type="ECO:0000256" key="3">
    <source>
        <dbReference type="ARBA" id="ARBA00022723"/>
    </source>
</evidence>
<dbReference type="PANTHER" id="PTHR12318:SF0">
    <property type="entry name" value="ACYL-COENZYME A DIPHOSPHATASE NUDT19"/>
    <property type="match status" value="1"/>
</dbReference>
<dbReference type="PROSITE" id="PS51462">
    <property type="entry name" value="NUDIX"/>
    <property type="match status" value="1"/>
</dbReference>
<keyword evidence="5" id="KW-0460">Magnesium</keyword>
<dbReference type="InterPro" id="IPR039121">
    <property type="entry name" value="NUDT19"/>
</dbReference>
<dbReference type="Proteomes" id="UP000199377">
    <property type="component" value="Unassembled WGS sequence"/>
</dbReference>
<keyword evidence="3" id="KW-0479">Metal-binding</keyword>
<dbReference type="GO" id="GO:0046872">
    <property type="term" value="F:metal ion binding"/>
    <property type="evidence" value="ECO:0007669"/>
    <property type="project" value="UniProtKB-KW"/>
</dbReference>
<feature type="region of interest" description="Disordered" evidence="7">
    <location>
        <begin position="1"/>
        <end position="47"/>
    </location>
</feature>
<evidence type="ECO:0000256" key="2">
    <source>
        <dbReference type="ARBA" id="ARBA00001946"/>
    </source>
</evidence>
<evidence type="ECO:0000313" key="9">
    <source>
        <dbReference type="EMBL" id="SFI36681.1"/>
    </source>
</evidence>
<evidence type="ECO:0000256" key="7">
    <source>
        <dbReference type="SAM" id="MobiDB-lite"/>
    </source>
</evidence>
<organism evidence="9 10">
    <name type="scientific">Albimonas pacifica</name>
    <dbReference type="NCBI Taxonomy" id="1114924"/>
    <lineage>
        <taxon>Bacteria</taxon>
        <taxon>Pseudomonadati</taxon>
        <taxon>Pseudomonadota</taxon>
        <taxon>Alphaproteobacteria</taxon>
        <taxon>Rhodobacterales</taxon>
        <taxon>Paracoccaceae</taxon>
        <taxon>Albimonas</taxon>
    </lineage>
</organism>
<dbReference type="PANTHER" id="PTHR12318">
    <property type="entry name" value="TESTOSTERONE-REGULATED PROTEIN RP2"/>
    <property type="match status" value="1"/>
</dbReference>
<dbReference type="CDD" id="cd18870">
    <property type="entry name" value="NUDIX_AcylCoAdiphos_Nudt19"/>
    <property type="match status" value="1"/>
</dbReference>
<dbReference type="InterPro" id="IPR015797">
    <property type="entry name" value="NUDIX_hydrolase-like_dom_sf"/>
</dbReference>
<dbReference type="STRING" id="1114924.SAMN05216258_10666"/>
<reference evidence="9 10" key="1">
    <citation type="submission" date="2016-10" db="EMBL/GenBank/DDBJ databases">
        <authorList>
            <person name="de Groot N.N."/>
        </authorList>
    </citation>
    <scope>NUCLEOTIDE SEQUENCE [LARGE SCALE GENOMIC DNA]</scope>
    <source>
        <strain evidence="9 10">CGMCC 1.11030</strain>
    </source>
</reference>
<comment type="cofactor">
    <cofactor evidence="2">
        <name>Mg(2+)</name>
        <dbReference type="ChEBI" id="CHEBI:18420"/>
    </cofactor>
</comment>
<keyword evidence="4" id="KW-0378">Hydrolase</keyword>
<feature type="domain" description="Nudix hydrolase" evidence="8">
    <location>
        <begin position="31"/>
        <end position="225"/>
    </location>
</feature>
<dbReference type="RefSeq" id="WP_092860433.1">
    <property type="nucleotide sequence ID" value="NZ_FOQH01000006.1"/>
</dbReference>
<sequence>MSPMSETPEAAAASPSSQPGPAGGKAPAPAPRDAATAVIARRDGDHPRILMGQRGKGASFMPSKFVFPGGALDPEDHTAPEAAPLRAACVARLEKMSPPNMAGPLSRAAVRETFEETGLILGRPDPRAAELAGTMEDPSWRDFLASGHMPACDRLTFIFRAITPPYRPKRFDARFFLVDADQLASDPDDLSRASGELSHLTWLTIREARDLDLPLITEVVLAEVEEILAQTPAGELPADRPAPFFHHEKDRSFYDAL</sequence>
<evidence type="ECO:0000259" key="8">
    <source>
        <dbReference type="PROSITE" id="PS51462"/>
    </source>
</evidence>
<keyword evidence="10" id="KW-1185">Reference proteome</keyword>
<evidence type="ECO:0000313" key="10">
    <source>
        <dbReference type="Proteomes" id="UP000199377"/>
    </source>
</evidence>
<dbReference type="Gene3D" id="3.90.79.10">
    <property type="entry name" value="Nucleoside Triphosphate Pyrophosphohydrolase"/>
    <property type="match status" value="1"/>
</dbReference>
<gene>
    <name evidence="9" type="ORF">SAMN05216258_10666</name>
</gene>
<evidence type="ECO:0000256" key="5">
    <source>
        <dbReference type="ARBA" id="ARBA00022842"/>
    </source>
</evidence>
<dbReference type="AlphaFoldDB" id="A0A1I3HLX4"/>
<evidence type="ECO:0000256" key="1">
    <source>
        <dbReference type="ARBA" id="ARBA00001936"/>
    </source>
</evidence>
<comment type="cofactor">
    <cofactor evidence="1">
        <name>Mn(2+)</name>
        <dbReference type="ChEBI" id="CHEBI:29035"/>
    </cofactor>
</comment>
<accession>A0A1I3HLX4</accession>
<keyword evidence="6" id="KW-0464">Manganese</keyword>
<feature type="compositionally biased region" description="Low complexity" evidence="7">
    <location>
        <begin position="8"/>
        <end position="39"/>
    </location>
</feature>
<name>A0A1I3HLX4_9RHOB</name>
<protein>
    <recommendedName>
        <fullName evidence="8">Nudix hydrolase domain-containing protein</fullName>
    </recommendedName>
</protein>